<accession>A0A345EID5</accession>
<dbReference type="Proteomes" id="UP000252985">
    <property type="component" value="Plasmid pCBA1112-02"/>
</dbReference>
<evidence type="ECO:0000313" key="2">
    <source>
        <dbReference type="Proteomes" id="UP000252985"/>
    </source>
</evidence>
<protein>
    <submittedName>
        <fullName evidence="1">Uncharacterized protein</fullName>
    </submittedName>
</protein>
<organism evidence="1 2">
    <name type="scientific">Haloplanus rubicundus</name>
    <dbReference type="NCBI Taxonomy" id="1547898"/>
    <lineage>
        <taxon>Archaea</taxon>
        <taxon>Methanobacteriati</taxon>
        <taxon>Methanobacteriota</taxon>
        <taxon>Stenosarchaea group</taxon>
        <taxon>Halobacteria</taxon>
        <taxon>Halobacteriales</taxon>
        <taxon>Haloferacaceae</taxon>
        <taxon>Haloplanus</taxon>
    </lineage>
</organism>
<dbReference type="KEGG" id="haq:DU484_18780"/>
<reference evidence="1 2" key="1">
    <citation type="submission" date="2018-07" db="EMBL/GenBank/DDBJ databases">
        <title>Genome sequences of Haloplanus sp. CBA1112.</title>
        <authorList>
            <person name="Kim Y.B."/>
            <person name="Roh S.W."/>
        </authorList>
    </citation>
    <scope>NUCLEOTIDE SEQUENCE [LARGE SCALE GENOMIC DNA]</scope>
    <source>
        <strain evidence="1 2">CBA1112</strain>
        <plasmid evidence="2">pcba1112-02</plasmid>
    </source>
</reference>
<geneLocation type="plasmid" evidence="2">
    <name>pcba1112-02</name>
</geneLocation>
<gene>
    <name evidence="1" type="ORF">DU484_18780</name>
</gene>
<name>A0A345EID5_9EURY</name>
<proteinExistence type="predicted"/>
<evidence type="ECO:0000313" key="1">
    <source>
        <dbReference type="EMBL" id="AXG11957.1"/>
    </source>
</evidence>
<dbReference type="EMBL" id="CP031149">
    <property type="protein sequence ID" value="AXG11957.1"/>
    <property type="molecule type" value="Genomic_DNA"/>
</dbReference>
<dbReference type="AlphaFoldDB" id="A0A345EID5"/>
<sequence>MTRIRGLAVLSLRFLLGCVGVSDCCWVVVSVGVDSDELLTVLEVGMGIGIDGVSLVRCRFTVQWAGFIRSGSDGLGRHRVGVRIELHRWKVTIVAPRAVGISFRELHTILARDFVVVLHSEERTGQRDVTVGCATRVVTSPPLLAVQTRLLEQRGHSFGVLARPEREVVSERHIGFRLAWIIGVI</sequence>
<keyword evidence="1" id="KW-0614">Plasmid</keyword>